<feature type="region of interest" description="Disordered" evidence="1">
    <location>
        <begin position="85"/>
        <end position="126"/>
    </location>
</feature>
<dbReference type="HOGENOM" id="CLU_024511_0_0_1"/>
<dbReference type="eggNOG" id="ENOG502QWMU">
    <property type="taxonomic scope" value="Eukaryota"/>
</dbReference>
<name>G3JF83_CORMM</name>
<evidence type="ECO:0000259" key="2">
    <source>
        <dbReference type="SMART" id="SM00974"/>
    </source>
</evidence>
<dbReference type="InterPro" id="IPR018306">
    <property type="entry name" value="Phage_T5_Orf172_DNA-bd"/>
</dbReference>
<feature type="region of interest" description="Disordered" evidence="1">
    <location>
        <begin position="1"/>
        <end position="24"/>
    </location>
</feature>
<dbReference type="GeneID" id="18166918"/>
<evidence type="ECO:0000256" key="1">
    <source>
        <dbReference type="SAM" id="MobiDB-lite"/>
    </source>
</evidence>
<keyword evidence="4" id="KW-1185">Reference proteome</keyword>
<dbReference type="OMA" id="AAAYFCW"/>
<feature type="domain" description="Bacteriophage T5 Orf172 DNA-binding" evidence="2">
    <location>
        <begin position="402"/>
        <end position="525"/>
    </location>
</feature>
<dbReference type="RefSeq" id="XP_006670106.1">
    <property type="nucleotide sequence ID" value="XM_006670043.1"/>
</dbReference>
<feature type="region of interest" description="Disordered" evidence="1">
    <location>
        <begin position="142"/>
        <end position="167"/>
    </location>
</feature>
<organism evidence="3 4">
    <name type="scientific">Cordyceps militaris (strain CM01)</name>
    <name type="common">Caterpillar fungus</name>
    <dbReference type="NCBI Taxonomy" id="983644"/>
    <lineage>
        <taxon>Eukaryota</taxon>
        <taxon>Fungi</taxon>
        <taxon>Dikarya</taxon>
        <taxon>Ascomycota</taxon>
        <taxon>Pezizomycotina</taxon>
        <taxon>Sordariomycetes</taxon>
        <taxon>Hypocreomycetidae</taxon>
        <taxon>Hypocreales</taxon>
        <taxon>Cordycipitaceae</taxon>
        <taxon>Cordyceps</taxon>
    </lineage>
</organism>
<evidence type="ECO:0000313" key="3">
    <source>
        <dbReference type="EMBL" id="EGX93523.1"/>
    </source>
</evidence>
<dbReference type="Pfam" id="PF10544">
    <property type="entry name" value="T5orf172"/>
    <property type="match status" value="1"/>
</dbReference>
<gene>
    <name evidence="3" type="ORF">CCM_04897</name>
</gene>
<protein>
    <recommendedName>
        <fullName evidence="2">Bacteriophage T5 Orf172 DNA-binding domain-containing protein</fullName>
    </recommendedName>
</protein>
<evidence type="ECO:0000313" key="4">
    <source>
        <dbReference type="Proteomes" id="UP000001610"/>
    </source>
</evidence>
<dbReference type="InParanoid" id="G3JF83"/>
<dbReference type="AlphaFoldDB" id="G3JF83"/>
<feature type="compositionally biased region" description="Pro residues" evidence="1">
    <location>
        <begin position="284"/>
        <end position="295"/>
    </location>
</feature>
<feature type="region of interest" description="Disordered" evidence="1">
    <location>
        <begin position="357"/>
        <end position="404"/>
    </location>
</feature>
<proteinExistence type="predicted"/>
<dbReference type="KEGG" id="cmt:CCM_04897"/>
<dbReference type="VEuPathDB" id="FungiDB:CCM_04897"/>
<sequence>MLRHGPATLGLARRQPTSPPPEPNSFTFLQFCPDFCLERHLRSDATGGWDGLSPSKPDARTLPFRCVHPPYFMPFVANTPESLLARSDSKNPKSTCRGITSAGRPCRRPLSARPDAGRPRLTAFSDDDPAEENFYCWQHKEQASRSARSSPGPKGGAVPTIREERTSLDTLADRLGLVDIGDKHTTAGRPARKPLGRREDATIYPPGYQGKPGRPPRPQQHKREKKKTSQLQFCCCFSIPIQQVDHEPAEKPKPARPSNQPYQQEPMPTYQPQRPSPAAYSNRPRPPSYQPPLPSPAKSYRSETSITAQLKTVIPDSVDAATAALLMAELVRPVAESDEPGYIYMFWLVQDSDASDQQHQRAPVEAARSLLAPPPPSTARGRRASDAVSRYASQSHRDGRPGKQTMLLKIGRAANVQRRMNQWQRQCGYDVEVLRYYPYTSSSTPTPSPGRPRRGSGDTPPAPAAGMMTPHAKRVERLVHIELTGMGLRAERETCKACGRDHREWFEVGTTREDARKVDEVIRRWVEWDCRDE</sequence>
<feature type="region of interest" description="Disordered" evidence="1">
    <location>
        <begin position="440"/>
        <end position="467"/>
    </location>
</feature>
<feature type="region of interest" description="Disordered" evidence="1">
    <location>
        <begin position="246"/>
        <end position="302"/>
    </location>
</feature>
<dbReference type="PANTHER" id="PTHR28094">
    <property type="entry name" value="MEIOTICALLY UP-REGULATED GENE 113 PROTEIN"/>
    <property type="match status" value="1"/>
</dbReference>
<dbReference type="InterPro" id="IPR053006">
    <property type="entry name" value="Meiosis_regulatory"/>
</dbReference>
<reference evidence="3 4" key="1">
    <citation type="journal article" date="2011" name="Genome Biol.">
        <title>Genome sequence of the insect pathogenic fungus Cordyceps militaris, a valued traditional Chinese medicine.</title>
        <authorList>
            <person name="Zheng P."/>
            <person name="Xia Y."/>
            <person name="Xiao G."/>
            <person name="Xiong C."/>
            <person name="Hu X."/>
            <person name="Zhang S."/>
            <person name="Zheng H."/>
            <person name="Huang Y."/>
            <person name="Zhou Y."/>
            <person name="Wang S."/>
            <person name="Zhao G.P."/>
            <person name="Liu X."/>
            <person name="St Leger R.J."/>
            <person name="Wang C."/>
        </authorList>
    </citation>
    <scope>NUCLEOTIDE SEQUENCE [LARGE SCALE GENOMIC DNA]</scope>
    <source>
        <strain evidence="3 4">CM01</strain>
    </source>
</reference>
<dbReference type="SMART" id="SM00974">
    <property type="entry name" value="T5orf172"/>
    <property type="match status" value="1"/>
</dbReference>
<dbReference type="OrthoDB" id="2417614at2759"/>
<dbReference type="PANTHER" id="PTHR28094:SF2">
    <property type="entry name" value="BACTERIOPHAGE T5 ORF172 DNA-BINDING DOMAIN-CONTAINING PROTEIN"/>
    <property type="match status" value="1"/>
</dbReference>
<dbReference type="EMBL" id="JH126401">
    <property type="protein sequence ID" value="EGX93523.1"/>
    <property type="molecule type" value="Genomic_DNA"/>
</dbReference>
<dbReference type="STRING" id="983644.G3JF83"/>
<feature type="region of interest" description="Disordered" evidence="1">
    <location>
        <begin position="182"/>
        <end position="227"/>
    </location>
</feature>
<dbReference type="Proteomes" id="UP000001610">
    <property type="component" value="Unassembled WGS sequence"/>
</dbReference>
<accession>G3JF83</accession>